<dbReference type="InterPro" id="IPR008756">
    <property type="entry name" value="Peptidase_M56"/>
</dbReference>
<organism evidence="3 4">
    <name type="scientific">Maribellus comscasis</name>
    <dbReference type="NCBI Taxonomy" id="2681766"/>
    <lineage>
        <taxon>Bacteria</taxon>
        <taxon>Pseudomonadati</taxon>
        <taxon>Bacteroidota</taxon>
        <taxon>Bacteroidia</taxon>
        <taxon>Marinilabiliales</taxon>
        <taxon>Prolixibacteraceae</taxon>
        <taxon>Maribellus</taxon>
    </lineage>
</organism>
<name>A0A6I6JQW6_9BACT</name>
<proteinExistence type="predicted"/>
<keyword evidence="4" id="KW-1185">Reference proteome</keyword>
<dbReference type="Pfam" id="PF05569">
    <property type="entry name" value="Peptidase_M56"/>
    <property type="match status" value="1"/>
</dbReference>
<evidence type="ECO:0000259" key="2">
    <source>
        <dbReference type="Pfam" id="PF05569"/>
    </source>
</evidence>
<feature type="transmembrane region" description="Helical" evidence="1">
    <location>
        <begin position="74"/>
        <end position="96"/>
    </location>
</feature>
<keyword evidence="1" id="KW-0472">Membrane</keyword>
<dbReference type="KEGG" id="mcos:GM418_02820"/>
<gene>
    <name evidence="3" type="ORF">GM418_02820</name>
</gene>
<protein>
    <recommendedName>
        <fullName evidence="2">Peptidase M56 domain-containing protein</fullName>
    </recommendedName>
</protein>
<evidence type="ECO:0000313" key="4">
    <source>
        <dbReference type="Proteomes" id="UP000428260"/>
    </source>
</evidence>
<evidence type="ECO:0000256" key="1">
    <source>
        <dbReference type="SAM" id="Phobius"/>
    </source>
</evidence>
<dbReference type="AlphaFoldDB" id="A0A6I6JQW6"/>
<feature type="transmembrane region" description="Helical" evidence="1">
    <location>
        <begin position="6"/>
        <end position="22"/>
    </location>
</feature>
<sequence>MILYVLRFSLALAFILGFYKLLLEKEKSYNFNRFYLLGGLLFSLIVPLVSFGASREVKQMINEMPVYIPTNYNHQVSLLVLIYWIVTSLFFLRFGVHIFDFIRKIRKHERLTFEHAVVVLTDQKITPYSFLKYIFIRREQYDSLPPEILKHELAHVTQLHTIDIFFIELVKNFIWVNPMLIIYKRAMQLNHEFLADNSVVHSHNNIKYYQGLLIDYLDASKTPLSCGFNFSVTKKRLKMMRKQKEKIHSIKQSMVIPLFILILIACSDNPGVSGEEMLNYWRSTANMEEVLRTGTMDDEDLKKSIIVPIETKARYDSLMDIYNRMNKAQKKSVYKLPAYLEPISEE</sequence>
<accession>A0A6I6JQW6</accession>
<reference evidence="3 4" key="1">
    <citation type="submission" date="2019-11" db="EMBL/GenBank/DDBJ databases">
        <authorList>
            <person name="Zheng R.K."/>
            <person name="Sun C.M."/>
        </authorList>
    </citation>
    <scope>NUCLEOTIDE SEQUENCE [LARGE SCALE GENOMIC DNA]</scope>
    <source>
        <strain evidence="3 4">WC007</strain>
    </source>
</reference>
<dbReference type="EMBL" id="CP046401">
    <property type="protein sequence ID" value="QGY42622.1"/>
    <property type="molecule type" value="Genomic_DNA"/>
</dbReference>
<feature type="transmembrane region" description="Helical" evidence="1">
    <location>
        <begin position="34"/>
        <end position="54"/>
    </location>
</feature>
<dbReference type="Proteomes" id="UP000428260">
    <property type="component" value="Chromosome"/>
</dbReference>
<keyword evidence="1" id="KW-1133">Transmembrane helix</keyword>
<keyword evidence="1" id="KW-0812">Transmembrane</keyword>
<evidence type="ECO:0000313" key="3">
    <source>
        <dbReference type="EMBL" id="QGY42622.1"/>
    </source>
</evidence>
<dbReference type="RefSeq" id="WP_158862942.1">
    <property type="nucleotide sequence ID" value="NZ_CP046401.1"/>
</dbReference>
<feature type="domain" description="Peptidase M56" evidence="2">
    <location>
        <begin position="148"/>
        <end position="239"/>
    </location>
</feature>